<dbReference type="InterPro" id="IPR003137">
    <property type="entry name" value="PA_domain"/>
</dbReference>
<dbReference type="InterPro" id="IPR027268">
    <property type="entry name" value="Peptidase_M4/M1_CTD_sf"/>
</dbReference>
<evidence type="ECO:0000256" key="9">
    <source>
        <dbReference type="ARBA" id="ARBA00023049"/>
    </source>
</evidence>
<evidence type="ECO:0000256" key="10">
    <source>
        <dbReference type="ARBA" id="ARBA00023145"/>
    </source>
</evidence>
<keyword evidence="5" id="KW-0645">Protease</keyword>
<keyword evidence="9" id="KW-0482">Metalloprotease</keyword>
<dbReference type="RefSeq" id="WP_348392691.1">
    <property type="nucleotide sequence ID" value="NZ_CP134145.1"/>
</dbReference>
<evidence type="ECO:0000256" key="4">
    <source>
        <dbReference type="ARBA" id="ARBA00022525"/>
    </source>
</evidence>
<evidence type="ECO:0000313" key="13">
    <source>
        <dbReference type="EMBL" id="WNC73579.1"/>
    </source>
</evidence>
<keyword evidence="10" id="KW-0865">Zymogen</keyword>
<dbReference type="CDD" id="cd04818">
    <property type="entry name" value="PA_subtilisin_1"/>
    <property type="match status" value="1"/>
</dbReference>
<dbReference type="InterPro" id="IPR001842">
    <property type="entry name" value="Peptidase_M36"/>
</dbReference>
<evidence type="ECO:0000256" key="3">
    <source>
        <dbReference type="ARBA" id="ARBA00006006"/>
    </source>
</evidence>
<evidence type="ECO:0000256" key="6">
    <source>
        <dbReference type="ARBA" id="ARBA00022723"/>
    </source>
</evidence>
<comment type="subcellular location">
    <subcellularLocation>
        <location evidence="2">Secreted</location>
    </subcellularLocation>
</comment>
<feature type="chain" id="PRO_5045544871" evidence="11">
    <location>
        <begin position="23"/>
        <end position="1502"/>
    </location>
</feature>
<dbReference type="Gene3D" id="3.10.170.10">
    <property type="match status" value="1"/>
</dbReference>
<keyword evidence="11" id="KW-0732">Signal</keyword>
<dbReference type="Gene3D" id="3.50.30.30">
    <property type="match status" value="1"/>
</dbReference>
<feature type="signal peptide" evidence="11">
    <location>
        <begin position="1"/>
        <end position="22"/>
    </location>
</feature>
<keyword evidence="8" id="KW-0862">Zinc</keyword>
<dbReference type="Pfam" id="PF02128">
    <property type="entry name" value="Peptidase_M36"/>
    <property type="match status" value="1"/>
</dbReference>
<evidence type="ECO:0000256" key="8">
    <source>
        <dbReference type="ARBA" id="ARBA00022833"/>
    </source>
</evidence>
<dbReference type="Pfam" id="PF22352">
    <property type="entry name" value="K319L-like_PKD"/>
    <property type="match status" value="2"/>
</dbReference>
<reference evidence="14" key="1">
    <citation type="submission" date="2023-09" db="EMBL/GenBank/DDBJ databases">
        <authorList>
            <person name="Li S."/>
            <person name="Li X."/>
            <person name="Zhang C."/>
            <person name="Zhao Z."/>
        </authorList>
    </citation>
    <scope>NUCLEOTIDE SEQUENCE [LARGE SCALE GENOMIC DNA]</scope>
    <source>
        <strain evidence="14">SQ149</strain>
    </source>
</reference>
<dbReference type="Gene3D" id="1.10.390.10">
    <property type="entry name" value="Neutral Protease Domain 2"/>
    <property type="match status" value="1"/>
</dbReference>
<evidence type="ECO:0000256" key="1">
    <source>
        <dbReference type="ARBA" id="ARBA00001947"/>
    </source>
</evidence>
<feature type="domain" description="PA" evidence="12">
    <location>
        <begin position="557"/>
        <end position="647"/>
    </location>
</feature>
<protein>
    <submittedName>
        <fullName evidence="13">M36 family metallopeptidase</fullName>
    </submittedName>
</protein>
<keyword evidence="14" id="KW-1185">Reference proteome</keyword>
<keyword evidence="6" id="KW-0479">Metal-binding</keyword>
<dbReference type="PANTHER" id="PTHR33478:SF1">
    <property type="entry name" value="EXTRACELLULAR METALLOPROTEINASE MEP"/>
    <property type="match status" value="1"/>
</dbReference>
<evidence type="ECO:0000256" key="5">
    <source>
        <dbReference type="ARBA" id="ARBA00022670"/>
    </source>
</evidence>
<gene>
    <name evidence="13" type="ORF">RGQ13_06190</name>
</gene>
<organism evidence="13 14">
    <name type="scientific">Thalassotalea psychrophila</name>
    <dbReference type="NCBI Taxonomy" id="3065647"/>
    <lineage>
        <taxon>Bacteria</taxon>
        <taxon>Pseudomonadati</taxon>
        <taxon>Pseudomonadota</taxon>
        <taxon>Gammaproteobacteria</taxon>
        <taxon>Alteromonadales</taxon>
        <taxon>Colwelliaceae</taxon>
        <taxon>Thalassotalea</taxon>
    </lineage>
</organism>
<dbReference type="SUPFAM" id="SSF52025">
    <property type="entry name" value="PA domain"/>
    <property type="match status" value="1"/>
</dbReference>
<accession>A0ABY9U2E5</accession>
<comment type="similarity">
    <text evidence="3">Belongs to the peptidase M36 family.</text>
</comment>
<dbReference type="InterPro" id="IPR046450">
    <property type="entry name" value="PA_dom_sf"/>
</dbReference>
<keyword evidence="7" id="KW-0378">Hydrolase</keyword>
<evidence type="ECO:0000259" key="12">
    <source>
        <dbReference type="Pfam" id="PF02225"/>
    </source>
</evidence>
<evidence type="ECO:0000313" key="14">
    <source>
        <dbReference type="Proteomes" id="UP001258994"/>
    </source>
</evidence>
<dbReference type="PANTHER" id="PTHR33478">
    <property type="entry name" value="EXTRACELLULAR METALLOPROTEINASE MEP"/>
    <property type="match status" value="1"/>
</dbReference>
<dbReference type="Proteomes" id="UP001258994">
    <property type="component" value="Chromosome"/>
</dbReference>
<dbReference type="Gene3D" id="2.60.40.10">
    <property type="entry name" value="Immunoglobulins"/>
    <property type="match status" value="2"/>
</dbReference>
<comment type="cofactor">
    <cofactor evidence="1">
        <name>Zn(2+)</name>
        <dbReference type="ChEBI" id="CHEBI:29105"/>
    </cofactor>
</comment>
<dbReference type="InterPro" id="IPR013783">
    <property type="entry name" value="Ig-like_fold"/>
</dbReference>
<evidence type="ECO:0000256" key="2">
    <source>
        <dbReference type="ARBA" id="ARBA00004613"/>
    </source>
</evidence>
<sequence>MKTKILSITLAISSAIAVNATAATMAHNFAKTAKFSGQAGGVAKPHQINSQFDQQKRTTFQWFDDTTSKSELNFVASRTQQVQQAANRQFATIASKHGFTDNDASQAVSIPVHNTGTGPIIMRYQQLVNGVDVFGSQINVVLNQNLTAIASSGVFAPIYGDAQTQSILSPDSALNSVVAAYRDSGVSLNSENISALGRKGKFDEFQVSNQSNDTDGKAWALGKSAAQFIYYPSAKGVEPAYMINLQTVVANESRSEMQGYIVSAVNQRILHKGKLEADHSYRYRLYAGSESPFKPFDSPTTIEVSPYPTGLDPESYGPYQDHLHESNLVSISHAGISTNDPWLATNNNYAQGNNVWAFVDKVPPEGFNPVEDLEKQRVENGDYYLEASSAGTFSYPYNYRAPANDDTNVKAALTSVFYINNFLHDWFYDSGFDEKSGNAQLDNYGRGGIERDPIDARIDFNSQNNASMATPPDGQSPVMRMYPWGLYELGFEVRGMLPEFYSEDDAIDEDGEQFFWVPRFGRSVFGPATFTLEDDKETADILENELVIAHDGEGVDSQDLCEPVINADEIRGKIALIRRGNCNFFQKALYAQAAGAVGYLITNHVKEGEVNAAGNVGGNLNMALGPNDDDSDMKISGVFLSYEHAEPIYKSMEQGQVVRIDVEVETDQAHSAFDTGIVSHEWAHYLTNRLIHNGWGLMQFQAAAMGEGWADFVALMLQMRESDRNIIGNELFNGSFPMSSFAGRNLVGNIAFSEGIRRYPYSTDMNVNGLTLGHIAFSAELPNSKVGEFQGEYPIPNNEVHSAGEVWATVLWDVYVALHNERSDLSFDMVEKRMREYLVASLKVTPYWPTFTEARDALLAVTAATDTRDFEIMLKAFAKRGFGLDAISPLRTDALFENVKQGFATQYPSFVVENVSADYNYIGNSGAYCDIDESLDVGETMQVSMHLKNISNMPLSGINAVINTISDVTIMVDGEELVDNRMPIVFSENNYGELIEFPFEVTLHSGENLSTVRFDISFESDNPEAIIPPVGTAWTHAQTDIIKYDHSFSRFEENIATESDWTSFAQDVSTAAYGNAVYPWVLDAGFGSNNLSMRQGQMWWGAASPTRQLTALESPEVIVNESGDFSFEFFHVYEFEMAEYRLEGAADDAPWTLEYWDGGVIEISVDGGEWQDVLEFNALMSDPYDAVIHGTFAQKIATTNNPLGHRLGYTGNMPGGQDVVISIPEGELNGKRVQVRFAIGTDEQAATAGWFIDDFRFNNVVNPAFSLAVGEQFEACGNRMPYITVDKRITHSEHGNGEQSMITLSADVFDYDGDDVSVHWQQLSGPDAELIDSDKSQMSFVAPIINRNEELIFEVTATDSQGQSRSQEVVVTLLDVNIAPTVDGQSITVTEGDFVNVTIVANDADNDALLYKWQQLSGDLVRMQGARTATLNFNAPNVEEIQTFEFSITVTDGSASDEAMVSVIVEPRKSNVSSGGSLAWISIMFLAFAARLRAASAVTNKR</sequence>
<keyword evidence="4" id="KW-0964">Secreted</keyword>
<proteinExistence type="inferred from homology"/>
<dbReference type="EMBL" id="CP134145">
    <property type="protein sequence ID" value="WNC73579.1"/>
    <property type="molecule type" value="Genomic_DNA"/>
</dbReference>
<dbReference type="InterPro" id="IPR050371">
    <property type="entry name" value="Fungal_virulence_M36"/>
</dbReference>
<dbReference type="Pfam" id="PF02225">
    <property type="entry name" value="PA"/>
    <property type="match status" value="1"/>
</dbReference>
<evidence type="ECO:0000256" key="11">
    <source>
        <dbReference type="SAM" id="SignalP"/>
    </source>
</evidence>
<dbReference type="SUPFAM" id="SSF55486">
    <property type="entry name" value="Metalloproteases ('zincins'), catalytic domain"/>
    <property type="match status" value="1"/>
</dbReference>
<evidence type="ECO:0000256" key="7">
    <source>
        <dbReference type="ARBA" id="ARBA00022801"/>
    </source>
</evidence>
<name>A0ABY9U2E5_9GAMM</name>